<dbReference type="InterPro" id="IPR005846">
    <property type="entry name" value="A-D-PHexomutase_a/b/a-III"/>
</dbReference>
<dbReference type="PRINTS" id="PR00509">
    <property type="entry name" value="PGMPMM"/>
</dbReference>
<comment type="cofactor">
    <cofactor evidence="1">
        <name>Mg(2+)</name>
        <dbReference type="ChEBI" id="CHEBI:18420"/>
    </cofactor>
</comment>
<evidence type="ECO:0000256" key="4">
    <source>
        <dbReference type="ARBA" id="ARBA00022723"/>
    </source>
</evidence>
<dbReference type="AlphaFoldDB" id="C7N1A9"/>
<dbReference type="InterPro" id="IPR005843">
    <property type="entry name" value="A-D-PHexomutase_C"/>
</dbReference>
<feature type="domain" description="Alpha-D-phosphohexomutase C-terminal" evidence="8">
    <location>
        <begin position="515"/>
        <end position="560"/>
    </location>
</feature>
<dbReference type="EMBL" id="CP001684">
    <property type="protein sequence ID" value="ACV23331.1"/>
    <property type="molecule type" value="Genomic_DNA"/>
</dbReference>
<keyword evidence="3" id="KW-0597">Phosphoprotein</keyword>
<dbReference type="InterPro" id="IPR016055">
    <property type="entry name" value="A-D-PHexomutase_a/b/a-I/II/III"/>
</dbReference>
<proteinExistence type="inferred from homology"/>
<keyword evidence="6" id="KW-0413">Isomerase</keyword>
<dbReference type="InterPro" id="IPR036900">
    <property type="entry name" value="A-D-PHexomutase_C_sf"/>
</dbReference>
<dbReference type="Gene3D" id="3.30.310.50">
    <property type="entry name" value="Alpha-D-phosphohexomutase, C-terminal domain"/>
    <property type="match status" value="1"/>
</dbReference>
<evidence type="ECO:0000259" key="10">
    <source>
        <dbReference type="Pfam" id="PF02879"/>
    </source>
</evidence>
<dbReference type="Pfam" id="PF00408">
    <property type="entry name" value="PGM_PMM_IV"/>
    <property type="match status" value="1"/>
</dbReference>
<dbReference type="HOGENOM" id="CLU_016950_0_0_11"/>
<sequence length="570" mass="61889">MRDVQGLYSEWVDRVQDAELAGLLADMKDDTKAIEDAFFQDLSFGTAGLRGVIGAGTNRMNVLTVGRATQGLANYLVANFENPSVAIARDSRNKGELFVQTAASVLAANGVRVYVYPRVEPTPALSFAVRDLGCSAGINVTASHNPAPYNGYKVYGADGCQITTQAAKDISAQVEAVDCFADVRTVPFDEALANGQVSWIGEDTLDRFIDNVAAQSLSASADDPLKIVYTPLCGTGLETVKRILNRIGVEDITVVPEQAEPNGDFPTCEYPNPEARPALEKGIQLSREVHPDLLLATDPDADRVGVAVPDGDDYALITGNEMGVLLLDYIARMRRDRGEDLSRAVAITTIVSSAMVDDVAADYGFQVRRVLTGFKYIGEQIALLEAAGEPERYIFGFEESYGYLAGTYVRDKDAVVASMLICEMARYYRARGMSLVDARRALYEKYGYWFNRTVSLEYPGAEGAQRMADIMARVRADAPADIAGFKVTGVLDYDGGATMPRLNAPADEPDQTLPSANVVEYQLEGGRKFIVRPSGTEPKIKVYVFAKAATENEANEQLDAMCDVARELLA</sequence>
<evidence type="ECO:0000259" key="9">
    <source>
        <dbReference type="Pfam" id="PF02878"/>
    </source>
</evidence>
<evidence type="ECO:0000313" key="13">
    <source>
        <dbReference type="Proteomes" id="UP000002026"/>
    </source>
</evidence>
<evidence type="ECO:0000256" key="7">
    <source>
        <dbReference type="RuleBase" id="RU004326"/>
    </source>
</evidence>
<reference evidence="12 13" key="1">
    <citation type="journal article" date="2009" name="Stand. Genomic Sci.">
        <title>Complete genome sequence of Slackia heliotrinireducens type strain (RHS 1).</title>
        <authorList>
            <person name="Pukall R."/>
            <person name="Lapidus A."/>
            <person name="Nolan M."/>
            <person name="Copeland A."/>
            <person name="Glavina Del Rio T."/>
            <person name="Lucas S."/>
            <person name="Chen F."/>
            <person name="Tice H."/>
            <person name="Cheng J.F."/>
            <person name="Chertkov O."/>
            <person name="Bruce D."/>
            <person name="Goodwin L."/>
            <person name="Kuske C."/>
            <person name="Brettin T."/>
            <person name="Detter J.C."/>
            <person name="Han C."/>
            <person name="Pitluck S."/>
            <person name="Pati A."/>
            <person name="Mavrommatis K."/>
            <person name="Ivanova N."/>
            <person name="Ovchinnikova G."/>
            <person name="Chen A."/>
            <person name="Palaniappan K."/>
            <person name="Schneider S."/>
            <person name="Rohde M."/>
            <person name="Chain P."/>
            <person name="D'haeseleer P."/>
            <person name="Goker M."/>
            <person name="Bristow J."/>
            <person name="Eisen J.A."/>
            <person name="Markowitz V."/>
            <person name="Kyrpides N.C."/>
            <person name="Klenk H.P."/>
            <person name="Hugenholtz P."/>
        </authorList>
    </citation>
    <scope>NUCLEOTIDE SEQUENCE [LARGE SCALE GENOMIC DNA]</scope>
    <source>
        <strain evidence="13">ATCC 29202 / DSM 20476 / NCTC 11029 / RHS 1</strain>
    </source>
</reference>
<dbReference type="PANTHER" id="PTHR45745">
    <property type="entry name" value="PHOSPHOMANNOMUTASE 45A"/>
    <property type="match status" value="1"/>
</dbReference>
<dbReference type="CDD" id="cd05799">
    <property type="entry name" value="PGM2"/>
    <property type="match status" value="1"/>
</dbReference>
<dbReference type="Proteomes" id="UP000002026">
    <property type="component" value="Chromosome"/>
</dbReference>
<evidence type="ECO:0000256" key="2">
    <source>
        <dbReference type="ARBA" id="ARBA00010231"/>
    </source>
</evidence>
<dbReference type="InterPro" id="IPR005845">
    <property type="entry name" value="A-D-PHexomutase_a/b/a-II"/>
</dbReference>
<protein>
    <submittedName>
        <fullName evidence="12">Phosphomannomutase</fullName>
    </submittedName>
</protein>
<evidence type="ECO:0000256" key="5">
    <source>
        <dbReference type="ARBA" id="ARBA00022842"/>
    </source>
</evidence>
<dbReference type="InterPro" id="IPR016066">
    <property type="entry name" value="A-D-PHexomutase_CS"/>
</dbReference>
<dbReference type="GO" id="GO:0006166">
    <property type="term" value="P:purine ribonucleoside salvage"/>
    <property type="evidence" value="ECO:0007669"/>
    <property type="project" value="TreeGrafter"/>
</dbReference>
<feature type="domain" description="Alpha-D-phosphohexomutase alpha/beta/alpha" evidence="9">
    <location>
        <begin position="43"/>
        <end position="176"/>
    </location>
</feature>
<keyword evidence="4 7" id="KW-0479">Metal-binding</keyword>
<dbReference type="Pfam" id="PF02879">
    <property type="entry name" value="PGM_PMM_II"/>
    <property type="match status" value="1"/>
</dbReference>
<dbReference type="PROSITE" id="PS00710">
    <property type="entry name" value="PGM_PMM"/>
    <property type="match status" value="1"/>
</dbReference>
<dbReference type="GO" id="GO:0008973">
    <property type="term" value="F:phosphopentomutase activity"/>
    <property type="evidence" value="ECO:0007669"/>
    <property type="project" value="TreeGrafter"/>
</dbReference>
<accession>C7N1A9</accession>
<name>C7N1A9_SLAHD</name>
<dbReference type="STRING" id="471855.Shel_23220"/>
<gene>
    <name evidence="12" type="ordered locus">Shel_23220</name>
</gene>
<keyword evidence="13" id="KW-1185">Reference proteome</keyword>
<dbReference type="InterPro" id="IPR005844">
    <property type="entry name" value="A-D-PHexomutase_a/b/a-I"/>
</dbReference>
<evidence type="ECO:0000256" key="6">
    <source>
        <dbReference type="ARBA" id="ARBA00023235"/>
    </source>
</evidence>
<dbReference type="RefSeq" id="WP_012799431.1">
    <property type="nucleotide sequence ID" value="NC_013165.1"/>
</dbReference>
<dbReference type="eggNOG" id="COG1109">
    <property type="taxonomic scope" value="Bacteria"/>
</dbReference>
<dbReference type="SUPFAM" id="SSF53738">
    <property type="entry name" value="Phosphoglucomutase, first 3 domains"/>
    <property type="match status" value="3"/>
</dbReference>
<keyword evidence="5 7" id="KW-0460">Magnesium</keyword>
<dbReference type="GO" id="GO:0000287">
    <property type="term" value="F:magnesium ion binding"/>
    <property type="evidence" value="ECO:0007669"/>
    <property type="project" value="InterPro"/>
</dbReference>
<evidence type="ECO:0000256" key="3">
    <source>
        <dbReference type="ARBA" id="ARBA00022553"/>
    </source>
</evidence>
<dbReference type="Pfam" id="PF02880">
    <property type="entry name" value="PGM_PMM_III"/>
    <property type="match status" value="1"/>
</dbReference>
<organism evidence="12 13">
    <name type="scientific">Slackia heliotrinireducens (strain ATCC 29202 / DSM 20476 / NCTC 11029 / RHS 1)</name>
    <name type="common">Peptococcus heliotrinreducens</name>
    <dbReference type="NCBI Taxonomy" id="471855"/>
    <lineage>
        <taxon>Bacteria</taxon>
        <taxon>Bacillati</taxon>
        <taxon>Actinomycetota</taxon>
        <taxon>Coriobacteriia</taxon>
        <taxon>Eggerthellales</taxon>
        <taxon>Eggerthellaceae</taxon>
        <taxon>Slackia</taxon>
    </lineage>
</organism>
<evidence type="ECO:0000256" key="1">
    <source>
        <dbReference type="ARBA" id="ARBA00001946"/>
    </source>
</evidence>
<feature type="domain" description="Alpha-D-phosphohexomutase alpha/beta/alpha" evidence="10">
    <location>
        <begin position="207"/>
        <end position="311"/>
    </location>
</feature>
<dbReference type="KEGG" id="shi:Shel_23220"/>
<dbReference type="InterPro" id="IPR005841">
    <property type="entry name" value="Alpha-D-phosphohexomutase_SF"/>
</dbReference>
<dbReference type="Pfam" id="PF02878">
    <property type="entry name" value="PGM_PMM_I"/>
    <property type="match status" value="1"/>
</dbReference>
<comment type="similarity">
    <text evidence="2 7">Belongs to the phosphohexose mutase family.</text>
</comment>
<dbReference type="SUPFAM" id="SSF55957">
    <property type="entry name" value="Phosphoglucomutase, C-terminal domain"/>
    <property type="match status" value="1"/>
</dbReference>
<evidence type="ECO:0000313" key="12">
    <source>
        <dbReference type="EMBL" id="ACV23331.1"/>
    </source>
</evidence>
<evidence type="ECO:0000259" key="11">
    <source>
        <dbReference type="Pfam" id="PF02880"/>
    </source>
</evidence>
<dbReference type="Gene3D" id="3.40.120.10">
    <property type="entry name" value="Alpha-D-Glucose-1,6-Bisphosphate, subunit A, domain 3"/>
    <property type="match status" value="3"/>
</dbReference>
<evidence type="ECO:0000259" key="8">
    <source>
        <dbReference type="Pfam" id="PF00408"/>
    </source>
</evidence>
<dbReference type="GO" id="GO:0005975">
    <property type="term" value="P:carbohydrate metabolic process"/>
    <property type="evidence" value="ECO:0007669"/>
    <property type="project" value="InterPro"/>
</dbReference>
<dbReference type="PANTHER" id="PTHR45745:SF1">
    <property type="entry name" value="PHOSPHOGLUCOMUTASE 2B-RELATED"/>
    <property type="match status" value="1"/>
</dbReference>
<feature type="domain" description="Alpha-D-phosphohexomutase alpha/beta/alpha" evidence="11">
    <location>
        <begin position="319"/>
        <end position="446"/>
    </location>
</feature>